<accession>A0AAD7M3D3</accession>
<evidence type="ECO:0000313" key="2">
    <source>
        <dbReference type="EMBL" id="KAJ7969204.1"/>
    </source>
</evidence>
<dbReference type="KEGG" id="qsa:O6P43_013200"/>
<gene>
    <name evidence="2" type="ORF">O6P43_013200</name>
</gene>
<name>A0AAD7M3D3_QUISA</name>
<reference evidence="2" key="1">
    <citation type="journal article" date="2023" name="Science">
        <title>Elucidation of the pathway for biosynthesis of saponin adjuvants from the soapbark tree.</title>
        <authorList>
            <person name="Reed J."/>
            <person name="Orme A."/>
            <person name="El-Demerdash A."/>
            <person name="Owen C."/>
            <person name="Martin L.B.B."/>
            <person name="Misra R.C."/>
            <person name="Kikuchi S."/>
            <person name="Rejzek M."/>
            <person name="Martin A.C."/>
            <person name="Harkess A."/>
            <person name="Leebens-Mack J."/>
            <person name="Louveau T."/>
            <person name="Stephenson M.J."/>
            <person name="Osbourn A."/>
        </authorList>
    </citation>
    <scope>NUCLEOTIDE SEQUENCE</scope>
    <source>
        <strain evidence="2">S10</strain>
    </source>
</reference>
<dbReference type="Proteomes" id="UP001163823">
    <property type="component" value="Chromosome 5"/>
</dbReference>
<feature type="region of interest" description="Disordered" evidence="1">
    <location>
        <begin position="141"/>
        <end position="166"/>
    </location>
</feature>
<keyword evidence="3" id="KW-1185">Reference proteome</keyword>
<dbReference type="AlphaFoldDB" id="A0AAD7M3D3"/>
<protein>
    <submittedName>
        <fullName evidence="2">Uncharacterized protein</fullName>
    </submittedName>
</protein>
<comment type="caution">
    <text evidence="2">The sequence shown here is derived from an EMBL/GenBank/DDBJ whole genome shotgun (WGS) entry which is preliminary data.</text>
</comment>
<evidence type="ECO:0000313" key="3">
    <source>
        <dbReference type="Proteomes" id="UP001163823"/>
    </source>
</evidence>
<dbReference type="EMBL" id="JARAOO010000005">
    <property type="protein sequence ID" value="KAJ7969204.1"/>
    <property type="molecule type" value="Genomic_DNA"/>
</dbReference>
<feature type="compositionally biased region" description="Basic and acidic residues" evidence="1">
    <location>
        <begin position="151"/>
        <end position="166"/>
    </location>
</feature>
<evidence type="ECO:0000256" key="1">
    <source>
        <dbReference type="SAM" id="MobiDB-lite"/>
    </source>
</evidence>
<proteinExistence type="predicted"/>
<sequence length="166" mass="18142">MNSTSSSRIIEDGTEIFTISLPFGRPTPVSFMPSGTSWVPPPIPGSAQDVLFGADDVPLYSIPAHEVLWCSSSAYVQDVEYGAYCLARGGILDGDKANMDQNSIKENYMSGLHTLIRLSLGGMEEKAIRAEKKEEEPRAARCVLENSLAASEERGQKTEQELRMAQ</sequence>
<organism evidence="2 3">
    <name type="scientific">Quillaja saponaria</name>
    <name type="common">Soap bark tree</name>
    <dbReference type="NCBI Taxonomy" id="32244"/>
    <lineage>
        <taxon>Eukaryota</taxon>
        <taxon>Viridiplantae</taxon>
        <taxon>Streptophyta</taxon>
        <taxon>Embryophyta</taxon>
        <taxon>Tracheophyta</taxon>
        <taxon>Spermatophyta</taxon>
        <taxon>Magnoliopsida</taxon>
        <taxon>eudicotyledons</taxon>
        <taxon>Gunneridae</taxon>
        <taxon>Pentapetalae</taxon>
        <taxon>rosids</taxon>
        <taxon>fabids</taxon>
        <taxon>Fabales</taxon>
        <taxon>Quillajaceae</taxon>
        <taxon>Quillaja</taxon>
    </lineage>
</organism>